<dbReference type="InterPro" id="IPR013783">
    <property type="entry name" value="Ig-like_fold"/>
</dbReference>
<evidence type="ECO:0000313" key="1">
    <source>
        <dbReference type="EMBL" id="CAG9105418.1"/>
    </source>
</evidence>
<dbReference type="Proteomes" id="UP000653454">
    <property type="component" value="Unassembled WGS sequence"/>
</dbReference>
<evidence type="ECO:0000313" key="2">
    <source>
        <dbReference type="Proteomes" id="UP000653454"/>
    </source>
</evidence>
<dbReference type="Gene3D" id="2.60.40.10">
    <property type="entry name" value="Immunoglobulins"/>
    <property type="match status" value="1"/>
</dbReference>
<protein>
    <submittedName>
        <fullName evidence="1">(diamondback moth) hypothetical protein</fullName>
    </submittedName>
</protein>
<comment type="caution">
    <text evidence="1">The sequence shown here is derived from an EMBL/GenBank/DDBJ whole genome shotgun (WGS) entry which is preliminary data.</text>
</comment>
<dbReference type="PANTHER" id="PTHR23278">
    <property type="entry name" value="SIDESTEP PROTEIN"/>
    <property type="match status" value="1"/>
</dbReference>
<name>A0A8S4DW26_PLUXY</name>
<proteinExistence type="predicted"/>
<dbReference type="AlphaFoldDB" id="A0A8S4DW26"/>
<keyword evidence="2" id="KW-1185">Reference proteome</keyword>
<organism evidence="1 2">
    <name type="scientific">Plutella xylostella</name>
    <name type="common">Diamondback moth</name>
    <name type="synonym">Plutella maculipennis</name>
    <dbReference type="NCBI Taxonomy" id="51655"/>
    <lineage>
        <taxon>Eukaryota</taxon>
        <taxon>Metazoa</taxon>
        <taxon>Ecdysozoa</taxon>
        <taxon>Arthropoda</taxon>
        <taxon>Hexapoda</taxon>
        <taxon>Insecta</taxon>
        <taxon>Pterygota</taxon>
        <taxon>Neoptera</taxon>
        <taxon>Endopterygota</taxon>
        <taxon>Lepidoptera</taxon>
        <taxon>Glossata</taxon>
        <taxon>Ditrysia</taxon>
        <taxon>Yponomeutoidea</taxon>
        <taxon>Plutellidae</taxon>
        <taxon>Plutella</taxon>
    </lineage>
</organism>
<gene>
    <name evidence="1" type="ORF">PLXY2_LOCUS3398</name>
</gene>
<sequence>MGYPTVESHPWRPRITSIGADLSPVDCDSPCCFLHLSKKTQGSAIYPAELGPLTGLSHRLPPAYCSEWCPPPRRGRAGQFSSTNSTTSELSFTPEADDHGRVLTCRAHNPRIPDSALEDKFKMNVHCKGSGRDVCTELFANCLLDQVTRAAAAAAAARPAGSARPGHSCPTVI</sequence>
<dbReference type="SUPFAM" id="SSF48726">
    <property type="entry name" value="Immunoglobulin"/>
    <property type="match status" value="1"/>
</dbReference>
<dbReference type="PANTHER" id="PTHR23278:SF19">
    <property type="entry name" value="OBSCURIN"/>
    <property type="match status" value="1"/>
</dbReference>
<dbReference type="InterPro" id="IPR036179">
    <property type="entry name" value="Ig-like_dom_sf"/>
</dbReference>
<accession>A0A8S4DW26</accession>
<reference evidence="1" key="1">
    <citation type="submission" date="2020-11" db="EMBL/GenBank/DDBJ databases">
        <authorList>
            <person name="Whiteford S."/>
        </authorList>
    </citation>
    <scope>NUCLEOTIDE SEQUENCE</scope>
</reference>
<dbReference type="EMBL" id="CAJHNJ030000009">
    <property type="protein sequence ID" value="CAG9105418.1"/>
    <property type="molecule type" value="Genomic_DNA"/>
</dbReference>